<dbReference type="AlphaFoldDB" id="A0ABD2WMZ4"/>
<keyword evidence="17" id="KW-1185">Reference proteome</keyword>
<evidence type="ECO:0000256" key="9">
    <source>
        <dbReference type="ARBA" id="ARBA00022840"/>
    </source>
</evidence>
<evidence type="ECO:0000256" key="8">
    <source>
        <dbReference type="ARBA" id="ARBA00022777"/>
    </source>
</evidence>
<gene>
    <name evidence="16" type="ORF">TKK_011267</name>
</gene>
<evidence type="ECO:0000256" key="3">
    <source>
        <dbReference type="ARBA" id="ARBA00012425"/>
    </source>
</evidence>
<feature type="region of interest" description="Disordered" evidence="14">
    <location>
        <begin position="61"/>
        <end position="202"/>
    </location>
</feature>
<comment type="similarity">
    <text evidence="2">Belongs to the protein kinase superfamily. CMGC Ser/Thr protein kinase family. CDC2/CDKX subfamily.</text>
</comment>
<evidence type="ECO:0000259" key="15">
    <source>
        <dbReference type="PROSITE" id="PS50011"/>
    </source>
</evidence>
<feature type="compositionally biased region" description="Basic and acidic residues" evidence="14">
    <location>
        <begin position="69"/>
        <end position="92"/>
    </location>
</feature>
<dbReference type="InterPro" id="IPR011009">
    <property type="entry name" value="Kinase-like_dom_sf"/>
</dbReference>
<feature type="domain" description="Protein kinase" evidence="15">
    <location>
        <begin position="229"/>
        <end position="519"/>
    </location>
</feature>
<comment type="catalytic activity">
    <reaction evidence="11">
        <text>L-threonyl-[protein] + ATP = O-phospho-L-threonyl-[protein] + ADP + H(+)</text>
        <dbReference type="Rhea" id="RHEA:46608"/>
        <dbReference type="Rhea" id="RHEA-COMP:11060"/>
        <dbReference type="Rhea" id="RHEA-COMP:11605"/>
        <dbReference type="ChEBI" id="CHEBI:15378"/>
        <dbReference type="ChEBI" id="CHEBI:30013"/>
        <dbReference type="ChEBI" id="CHEBI:30616"/>
        <dbReference type="ChEBI" id="CHEBI:61977"/>
        <dbReference type="ChEBI" id="CHEBI:456216"/>
        <dbReference type="EC" id="2.7.11.22"/>
    </reaction>
</comment>
<dbReference type="CDD" id="cd07843">
    <property type="entry name" value="STKc_CDC2L1"/>
    <property type="match status" value="1"/>
</dbReference>
<dbReference type="FunFam" id="1.10.510.10:FF:000124">
    <property type="entry name" value="cyclin-dependent kinase 11B isoform X1"/>
    <property type="match status" value="1"/>
</dbReference>
<evidence type="ECO:0000256" key="11">
    <source>
        <dbReference type="ARBA" id="ARBA00047811"/>
    </source>
</evidence>
<dbReference type="PROSITE" id="PS50011">
    <property type="entry name" value="PROTEIN_KINASE_DOM"/>
    <property type="match status" value="1"/>
</dbReference>
<dbReference type="InterPro" id="IPR045267">
    <property type="entry name" value="CDK11/PITSLRE_STKc"/>
</dbReference>
<comment type="caution">
    <text evidence="16">The sequence shown here is derived from an EMBL/GenBank/DDBJ whole genome shotgun (WGS) entry which is preliminary data.</text>
</comment>
<dbReference type="Gene3D" id="3.30.200.20">
    <property type="entry name" value="Phosphorylase Kinase, domain 1"/>
    <property type="match status" value="1"/>
</dbReference>
<evidence type="ECO:0000256" key="12">
    <source>
        <dbReference type="ARBA" id="ARBA00048367"/>
    </source>
</evidence>
<feature type="compositionally biased region" description="Basic and acidic residues" evidence="14">
    <location>
        <begin position="137"/>
        <end position="154"/>
    </location>
</feature>
<dbReference type="InterPro" id="IPR008271">
    <property type="entry name" value="Ser/Thr_kinase_AS"/>
</dbReference>
<dbReference type="PANTHER" id="PTHR24056">
    <property type="entry name" value="CELL DIVISION PROTEIN KINASE"/>
    <property type="match status" value="1"/>
</dbReference>
<proteinExistence type="inferred from homology"/>
<protein>
    <recommendedName>
        <fullName evidence="3">cyclin-dependent kinase</fullName>
        <ecNumber evidence="3">2.7.11.22</ecNumber>
    </recommendedName>
    <alternativeName>
        <fullName evidence="13">Galactosyltransferase-associated protein kinase p58/GTA</fullName>
    </alternativeName>
</protein>
<dbReference type="FunFam" id="3.30.200.20:FF:000054">
    <property type="entry name" value="Cyclin-dependent kinase 11B"/>
    <property type="match status" value="1"/>
</dbReference>
<dbReference type="InterPro" id="IPR000719">
    <property type="entry name" value="Prot_kinase_dom"/>
</dbReference>
<dbReference type="EMBL" id="JBJJXI010000092">
    <property type="protein sequence ID" value="KAL3394235.1"/>
    <property type="molecule type" value="Genomic_DNA"/>
</dbReference>
<dbReference type="EC" id="2.7.11.22" evidence="3"/>
<dbReference type="InterPro" id="IPR050108">
    <property type="entry name" value="CDK"/>
</dbReference>
<dbReference type="GO" id="GO:0005634">
    <property type="term" value="C:nucleus"/>
    <property type="evidence" value="ECO:0007669"/>
    <property type="project" value="UniProtKB-ARBA"/>
</dbReference>
<evidence type="ECO:0000256" key="4">
    <source>
        <dbReference type="ARBA" id="ARBA00022527"/>
    </source>
</evidence>
<dbReference type="PROSITE" id="PS00108">
    <property type="entry name" value="PROTEIN_KINASE_ST"/>
    <property type="match status" value="1"/>
</dbReference>
<dbReference type="PANTHER" id="PTHR24056:SF107">
    <property type="entry name" value="CYCLIN-DEPENDENT KINASE 11A-RELATED"/>
    <property type="match status" value="1"/>
</dbReference>
<evidence type="ECO:0000256" key="5">
    <source>
        <dbReference type="ARBA" id="ARBA00022553"/>
    </source>
</evidence>
<feature type="compositionally biased region" description="Low complexity" evidence="14">
    <location>
        <begin position="97"/>
        <end position="113"/>
    </location>
</feature>
<organism evidence="16 17">
    <name type="scientific">Trichogramma kaykai</name>
    <dbReference type="NCBI Taxonomy" id="54128"/>
    <lineage>
        <taxon>Eukaryota</taxon>
        <taxon>Metazoa</taxon>
        <taxon>Ecdysozoa</taxon>
        <taxon>Arthropoda</taxon>
        <taxon>Hexapoda</taxon>
        <taxon>Insecta</taxon>
        <taxon>Pterygota</taxon>
        <taxon>Neoptera</taxon>
        <taxon>Endopterygota</taxon>
        <taxon>Hymenoptera</taxon>
        <taxon>Apocrita</taxon>
        <taxon>Proctotrupomorpha</taxon>
        <taxon>Chalcidoidea</taxon>
        <taxon>Trichogrammatidae</taxon>
        <taxon>Trichogramma</taxon>
    </lineage>
</organism>
<keyword evidence="10" id="KW-0131">Cell cycle</keyword>
<evidence type="ECO:0000256" key="1">
    <source>
        <dbReference type="ARBA" id="ARBA00001946"/>
    </source>
</evidence>
<keyword evidence="5" id="KW-0597">Phosphoprotein</keyword>
<keyword evidence="7" id="KW-0547">Nucleotide-binding</keyword>
<keyword evidence="9" id="KW-0067">ATP-binding</keyword>
<evidence type="ECO:0000256" key="10">
    <source>
        <dbReference type="ARBA" id="ARBA00023306"/>
    </source>
</evidence>
<dbReference type="Proteomes" id="UP001627154">
    <property type="component" value="Unassembled WGS sequence"/>
</dbReference>
<dbReference type="Pfam" id="PF00069">
    <property type="entry name" value="Pkinase"/>
    <property type="match status" value="1"/>
</dbReference>
<evidence type="ECO:0000256" key="7">
    <source>
        <dbReference type="ARBA" id="ARBA00022741"/>
    </source>
</evidence>
<dbReference type="SMART" id="SM00220">
    <property type="entry name" value="S_TKc"/>
    <property type="match status" value="1"/>
</dbReference>
<accession>A0ABD2WMZ4</accession>
<evidence type="ECO:0000256" key="2">
    <source>
        <dbReference type="ARBA" id="ARBA00006485"/>
    </source>
</evidence>
<sequence>MKREGVLLTVIIAARNEILNTEKYATGDINVPNPQKEDENLLITKNPESQSEHFCFKLKISSHRHESRTRRDQQGKERKRIDRGKIERRELPDNSLRSVHSTSSNASSRNSTSSHEEKRNDSDDSIDSSSSSSIVRDNSELSEKSKESNSDNDHSPSFPSVKVTNSSPVRADQTENLSDESSAGSSFFNENSDGEFLDIDNDMDDNNSLFDEMPPYLPAIQGARSVEEYKCLNRIAEGTFGVVYRAQDKRTKEIFALKKLKLLENGADDYGFPITSLREVNTLLKAQHPNIVTVREIVIGNNTEKIYMVMDYVEHDLKSLMDTMNENHQVFLESEVKCLMQQLLRAVAHIHDNWILHRDLKTSNLLLSHNGVLKVGDFGLAREYGSPIKPYTSLVVTLWYRAPELLLGSKIYSTPVDVWSVGCIFAELLKMQPLFQAKSEIDLLNRIFKELGTPDDRIWPGYCDLPFTKKINFRQYPAGKIRQKFNILSELGMDLLQKFLTYDPERRISAAEALEHGYFDESPEPIDPSKFPTWPAKSEFGKRSINQSPKAPRGGNQCLDAVENVKEAEVASGFHMGGRAVSRQAIGAGFHLKF</sequence>
<feature type="compositionally biased region" description="Polar residues" evidence="14">
    <location>
        <begin position="155"/>
        <end position="191"/>
    </location>
</feature>
<dbReference type="SUPFAM" id="SSF56112">
    <property type="entry name" value="Protein kinase-like (PK-like)"/>
    <property type="match status" value="1"/>
</dbReference>
<dbReference type="GO" id="GO:0004693">
    <property type="term" value="F:cyclin-dependent protein serine/threonine kinase activity"/>
    <property type="evidence" value="ECO:0007669"/>
    <property type="project" value="UniProtKB-EC"/>
</dbReference>
<comment type="cofactor">
    <cofactor evidence="1">
        <name>Mg(2+)</name>
        <dbReference type="ChEBI" id="CHEBI:18420"/>
    </cofactor>
</comment>
<dbReference type="Gene3D" id="1.10.510.10">
    <property type="entry name" value="Transferase(Phosphotransferase) domain 1"/>
    <property type="match status" value="1"/>
</dbReference>
<evidence type="ECO:0000313" key="16">
    <source>
        <dbReference type="EMBL" id="KAL3394235.1"/>
    </source>
</evidence>
<evidence type="ECO:0000256" key="13">
    <source>
        <dbReference type="ARBA" id="ARBA00079859"/>
    </source>
</evidence>
<comment type="catalytic activity">
    <reaction evidence="12">
        <text>L-seryl-[protein] + ATP = O-phospho-L-seryl-[protein] + ADP + H(+)</text>
        <dbReference type="Rhea" id="RHEA:17989"/>
        <dbReference type="Rhea" id="RHEA-COMP:9863"/>
        <dbReference type="Rhea" id="RHEA-COMP:11604"/>
        <dbReference type="ChEBI" id="CHEBI:15378"/>
        <dbReference type="ChEBI" id="CHEBI:29999"/>
        <dbReference type="ChEBI" id="CHEBI:30616"/>
        <dbReference type="ChEBI" id="CHEBI:83421"/>
        <dbReference type="ChEBI" id="CHEBI:456216"/>
        <dbReference type="EC" id="2.7.11.22"/>
    </reaction>
</comment>
<keyword evidence="6" id="KW-0808">Transferase</keyword>
<dbReference type="GO" id="GO:0005524">
    <property type="term" value="F:ATP binding"/>
    <property type="evidence" value="ECO:0007669"/>
    <property type="project" value="UniProtKB-KW"/>
</dbReference>
<reference evidence="16 17" key="1">
    <citation type="journal article" date="2024" name="bioRxiv">
        <title>A reference genome for Trichogramma kaykai: A tiny desert-dwelling parasitoid wasp with competing sex-ratio distorters.</title>
        <authorList>
            <person name="Culotta J."/>
            <person name="Lindsey A.R."/>
        </authorList>
    </citation>
    <scope>NUCLEOTIDE SEQUENCE [LARGE SCALE GENOMIC DNA]</scope>
    <source>
        <strain evidence="16 17">KSX58</strain>
    </source>
</reference>
<keyword evidence="4" id="KW-0723">Serine/threonine-protein kinase</keyword>
<evidence type="ECO:0000313" key="17">
    <source>
        <dbReference type="Proteomes" id="UP001627154"/>
    </source>
</evidence>
<feature type="compositionally biased region" description="Acidic residues" evidence="14">
    <location>
        <begin position="192"/>
        <end position="202"/>
    </location>
</feature>
<name>A0ABD2WMZ4_9HYME</name>
<evidence type="ECO:0000256" key="14">
    <source>
        <dbReference type="SAM" id="MobiDB-lite"/>
    </source>
</evidence>
<keyword evidence="8" id="KW-0418">Kinase</keyword>
<evidence type="ECO:0000256" key="6">
    <source>
        <dbReference type="ARBA" id="ARBA00022679"/>
    </source>
</evidence>